<evidence type="ECO:0000313" key="1">
    <source>
        <dbReference type="EMBL" id="MPN50882.1"/>
    </source>
</evidence>
<organism evidence="1">
    <name type="scientific">bioreactor metagenome</name>
    <dbReference type="NCBI Taxonomy" id="1076179"/>
    <lineage>
        <taxon>unclassified sequences</taxon>
        <taxon>metagenomes</taxon>
        <taxon>ecological metagenomes</taxon>
    </lineage>
</organism>
<name>A0A645IJ60_9ZZZZ</name>
<dbReference type="AlphaFoldDB" id="A0A645IJ60"/>
<gene>
    <name evidence="1" type="ORF">SDC9_198522</name>
</gene>
<dbReference type="EMBL" id="VSSQ01115448">
    <property type="protein sequence ID" value="MPN50882.1"/>
    <property type="molecule type" value="Genomic_DNA"/>
</dbReference>
<reference evidence="1" key="1">
    <citation type="submission" date="2019-08" db="EMBL/GenBank/DDBJ databases">
        <authorList>
            <person name="Kucharzyk K."/>
            <person name="Murdoch R.W."/>
            <person name="Higgins S."/>
            <person name="Loffler F."/>
        </authorList>
    </citation>
    <scope>NUCLEOTIDE SEQUENCE</scope>
</reference>
<protein>
    <submittedName>
        <fullName evidence="1">Uncharacterized protein</fullName>
    </submittedName>
</protein>
<sequence>MIGKEILLAAVIVSNDQRSDTVTQIQAQPYIIYTGDFGYVLKVFKKFFCIPLSFVV</sequence>
<accession>A0A645IJ60</accession>
<proteinExistence type="predicted"/>
<comment type="caution">
    <text evidence="1">The sequence shown here is derived from an EMBL/GenBank/DDBJ whole genome shotgun (WGS) entry which is preliminary data.</text>
</comment>